<reference evidence="2" key="1">
    <citation type="submission" date="2022-11" db="UniProtKB">
        <authorList>
            <consortium name="WormBaseParasite"/>
        </authorList>
    </citation>
    <scope>IDENTIFICATION</scope>
</reference>
<protein>
    <submittedName>
        <fullName evidence="2">OTU domain-containing protein</fullName>
    </submittedName>
</protein>
<dbReference type="WBParaSite" id="JU765_v2.g16363.t1">
    <property type="protein sequence ID" value="JU765_v2.g16363.t1"/>
    <property type="gene ID" value="JU765_v2.g16363"/>
</dbReference>
<organism evidence="1 2">
    <name type="scientific">Panagrolaimus sp. JU765</name>
    <dbReference type="NCBI Taxonomy" id="591449"/>
    <lineage>
        <taxon>Eukaryota</taxon>
        <taxon>Metazoa</taxon>
        <taxon>Ecdysozoa</taxon>
        <taxon>Nematoda</taxon>
        <taxon>Chromadorea</taxon>
        <taxon>Rhabditida</taxon>
        <taxon>Tylenchina</taxon>
        <taxon>Panagrolaimomorpha</taxon>
        <taxon>Panagrolaimoidea</taxon>
        <taxon>Panagrolaimidae</taxon>
        <taxon>Panagrolaimus</taxon>
    </lineage>
</organism>
<name>A0AC34QHE1_9BILA</name>
<dbReference type="Proteomes" id="UP000887576">
    <property type="component" value="Unplaced"/>
</dbReference>
<sequence>MTVLSPGKKVKKDKASSSNTGVHNHELQVKTVQSGPRLKEVKEKHVIRTTKKVIVNQFDPAIVAPSSSKITAVNTKIVHRPNHRLTAEEATEPKFESSHEGYNSDDEHVPGFSEPVLEASFIHRLRSERGFEIRKVEGDGACMFRAVALQIYGDEERHSEIRSLCIDFLVRNRDHFSQFIAEDFDEYVQRKKSETTHGNHVELQAITELFSRPIEIYEYDTKPSITFHPITVEANVPGDGRPIRLSYHGATHYNAVVDPRYPVCLPHIPINMYANMHEKVNLAEAVRESETSHIEEQMLSDKLKMTDYERTEKDLTAQVVRESYLDYVSSLEKKGKLNSTKSSFPPSTSNGKTLRLPTTFNPVSAKRAASSPHLYSPFRDADWIGTKLRKNECVSLPNIGKEFGLSFQKTHPNLLNKEPAFDPDKPTSTKALFGLTSKNEKTEEPSSSLTVKANELLDAQIDLSNKMVDADSPWYQELLLSSAYDEDDDGLAHALALSQQEFYNSLKST</sequence>
<proteinExistence type="predicted"/>
<evidence type="ECO:0000313" key="2">
    <source>
        <dbReference type="WBParaSite" id="JU765_v2.g16363.t1"/>
    </source>
</evidence>
<accession>A0AC34QHE1</accession>
<evidence type="ECO:0000313" key="1">
    <source>
        <dbReference type="Proteomes" id="UP000887576"/>
    </source>
</evidence>